<dbReference type="EMBL" id="JN371769">
    <property type="protein sequence ID" value="AFD02910.1"/>
    <property type="molecule type" value="Genomic_DNA"/>
</dbReference>
<dbReference type="GeneID" id="14005334"/>
<evidence type="ECO:0000313" key="1">
    <source>
        <dbReference type="EMBL" id="AFD02910.1"/>
    </source>
</evidence>
<protein>
    <submittedName>
        <fullName evidence="1">Uncharacterized protein</fullName>
    </submittedName>
</protein>
<dbReference type="Proteomes" id="UP000007597">
    <property type="component" value="Segment"/>
</dbReference>
<evidence type="ECO:0000313" key="2">
    <source>
        <dbReference type="Proteomes" id="UP000007597"/>
    </source>
</evidence>
<reference evidence="1 2" key="1">
    <citation type="submission" date="2011-07" db="EMBL/GenBank/DDBJ databases">
        <title>Viral Tagging: a high-throughput approach to explore virus-host interactions.</title>
        <authorList>
            <person name="Deng L."/>
            <person name="Sullivan M.B."/>
            <person name="Poulos B."/>
            <person name="Ignacio Espinoza J.C."/>
        </authorList>
    </citation>
    <scope>NUCLEOTIDE SEQUENCE [LARGE SCALE GENOMIC DNA]</scope>
</reference>
<sequence>MNKTTSTQGLNIDLTSGQYDMLVDLVMSAYDLDVADQKDWDPQTFDKFVDNVMNAKSTYLSNSIKR</sequence>
<organism evidence="1 2">
    <name type="scientific">Synechococcus phage metaG-MbCM1</name>
    <dbReference type="NCBI Taxonomy" id="1079999"/>
    <lineage>
        <taxon>Viruses</taxon>
        <taxon>Duplodnaviria</taxon>
        <taxon>Heunggongvirae</taxon>
        <taxon>Uroviricota</taxon>
        <taxon>Caudoviricetes</taxon>
        <taxon>Pantevenvirales</taxon>
        <taxon>Kyanoviridae</taxon>
        <taxon>Galenevirus</taxon>
        <taxon>Galenevirus mbcm1</taxon>
    </lineage>
</organism>
<proteinExistence type="predicted"/>
<dbReference type="RefSeq" id="YP_007001561.1">
    <property type="nucleotide sequence ID" value="NC_019443.1"/>
</dbReference>
<keyword evidence="2" id="KW-1185">Reference proteome</keyword>
<accession>H8ZN49</accession>
<dbReference type="OrthoDB" id="41282at10239"/>
<dbReference type="KEGG" id="vg:14005334"/>
<name>H8ZN49_9CAUD</name>